<keyword evidence="4" id="KW-0963">Cytoplasm</keyword>
<protein>
    <recommendedName>
        <fullName evidence="10">Peptidyl-prolyl cis-trans isomerase</fullName>
        <ecNumber evidence="10">5.2.1.8</ecNumber>
    </recommendedName>
</protein>
<evidence type="ECO:0000256" key="4">
    <source>
        <dbReference type="ARBA" id="ARBA00022490"/>
    </source>
</evidence>
<dbReference type="PATRIC" id="fig|43658.5.peg.2760"/>
<organism evidence="12 13">
    <name type="scientific">Pseudoalteromonas rubra</name>
    <dbReference type="NCBI Taxonomy" id="43658"/>
    <lineage>
        <taxon>Bacteria</taxon>
        <taxon>Pseudomonadati</taxon>
        <taxon>Pseudomonadota</taxon>
        <taxon>Gammaproteobacteria</taxon>
        <taxon>Alteromonadales</taxon>
        <taxon>Pseudoalteromonadaceae</taxon>
        <taxon>Pseudoalteromonas</taxon>
    </lineage>
</organism>
<reference evidence="12 13" key="1">
    <citation type="journal article" date="2015" name="BMC Genomics">
        <title>Genome mining reveals unlocked bioactive potential of marine Gram-negative bacteria.</title>
        <authorList>
            <person name="Machado H."/>
            <person name="Sonnenschein E.C."/>
            <person name="Melchiorsen J."/>
            <person name="Gram L."/>
        </authorList>
    </citation>
    <scope>NUCLEOTIDE SEQUENCE [LARGE SCALE GENOMIC DNA]</scope>
    <source>
        <strain evidence="12 13">S2471</strain>
    </source>
</reference>
<keyword evidence="13" id="KW-1185">Reference proteome</keyword>
<dbReference type="Gene3D" id="3.10.50.40">
    <property type="match status" value="1"/>
</dbReference>
<keyword evidence="7 9" id="KW-0413">Isomerase</keyword>
<dbReference type="Proteomes" id="UP000033452">
    <property type="component" value="Unassembled WGS sequence"/>
</dbReference>
<proteinExistence type="inferred from homology"/>
<feature type="domain" description="PPIase FKBP-type" evidence="11">
    <location>
        <begin position="6"/>
        <end position="79"/>
    </location>
</feature>
<evidence type="ECO:0000256" key="9">
    <source>
        <dbReference type="PROSITE-ProRule" id="PRU00277"/>
    </source>
</evidence>
<evidence type="ECO:0000256" key="2">
    <source>
        <dbReference type="ARBA" id="ARBA00004496"/>
    </source>
</evidence>
<dbReference type="AlphaFoldDB" id="A0A0F4QNV0"/>
<dbReference type="InterPro" id="IPR046357">
    <property type="entry name" value="PPIase_dom_sf"/>
</dbReference>
<evidence type="ECO:0000256" key="10">
    <source>
        <dbReference type="RuleBase" id="RU003915"/>
    </source>
</evidence>
<dbReference type="GO" id="GO:0003755">
    <property type="term" value="F:peptidyl-prolyl cis-trans isomerase activity"/>
    <property type="evidence" value="ECO:0007669"/>
    <property type="project" value="UniProtKB-UniRule"/>
</dbReference>
<keyword evidence="6" id="KW-0143">Chaperone</keyword>
<dbReference type="SUPFAM" id="SSF54534">
    <property type="entry name" value="FKBP-like"/>
    <property type="match status" value="1"/>
</dbReference>
<evidence type="ECO:0000256" key="5">
    <source>
        <dbReference type="ARBA" id="ARBA00023110"/>
    </source>
</evidence>
<dbReference type="EC" id="5.2.1.8" evidence="10"/>
<evidence type="ECO:0000256" key="3">
    <source>
        <dbReference type="ARBA" id="ARBA00006577"/>
    </source>
</evidence>
<dbReference type="Pfam" id="PF00254">
    <property type="entry name" value="FKBP_C"/>
    <property type="match status" value="1"/>
</dbReference>
<keyword evidence="5 9" id="KW-0697">Rotamase</keyword>
<name>A0A0F4QNV0_9GAMM</name>
<gene>
    <name evidence="12" type="ORF">TW77_13060</name>
</gene>
<dbReference type="GO" id="GO:0005737">
    <property type="term" value="C:cytoplasm"/>
    <property type="evidence" value="ECO:0007669"/>
    <property type="project" value="UniProtKB-SubCell"/>
</dbReference>
<evidence type="ECO:0000259" key="11">
    <source>
        <dbReference type="PROSITE" id="PS50059"/>
    </source>
</evidence>
<comment type="similarity">
    <text evidence="3 10">Belongs to the FKBP-type PPIase family.</text>
</comment>
<comment type="function">
    <text evidence="8">Also involved in hydrogenase metallocenter assembly, probably by participating in the nickel insertion step. This function in hydrogenase biosynthesis requires chaperone activity and the presence of the metal-binding domain, but not PPIase activity.</text>
</comment>
<dbReference type="RefSeq" id="WP_046005419.1">
    <property type="nucleotide sequence ID" value="NZ_JXYA01000027.1"/>
</dbReference>
<dbReference type="InterPro" id="IPR001179">
    <property type="entry name" value="PPIase_FKBP_dom"/>
</dbReference>
<dbReference type="PANTHER" id="PTHR47861:SF3">
    <property type="entry name" value="FKBP-TYPE PEPTIDYL-PROLYL CIS-TRANS ISOMERASE SLYD"/>
    <property type="match status" value="1"/>
</dbReference>
<evidence type="ECO:0000256" key="6">
    <source>
        <dbReference type="ARBA" id="ARBA00023186"/>
    </source>
</evidence>
<evidence type="ECO:0000256" key="1">
    <source>
        <dbReference type="ARBA" id="ARBA00000971"/>
    </source>
</evidence>
<evidence type="ECO:0000256" key="8">
    <source>
        <dbReference type="ARBA" id="ARBA00037071"/>
    </source>
</evidence>
<evidence type="ECO:0000256" key="7">
    <source>
        <dbReference type="ARBA" id="ARBA00023235"/>
    </source>
</evidence>
<comment type="catalytic activity">
    <reaction evidence="1 9 10">
        <text>[protein]-peptidylproline (omega=180) = [protein]-peptidylproline (omega=0)</text>
        <dbReference type="Rhea" id="RHEA:16237"/>
        <dbReference type="Rhea" id="RHEA-COMP:10747"/>
        <dbReference type="Rhea" id="RHEA-COMP:10748"/>
        <dbReference type="ChEBI" id="CHEBI:83833"/>
        <dbReference type="ChEBI" id="CHEBI:83834"/>
        <dbReference type="EC" id="5.2.1.8"/>
    </reaction>
</comment>
<accession>A0A0F4QNV0</accession>
<evidence type="ECO:0000313" key="13">
    <source>
        <dbReference type="Proteomes" id="UP000033452"/>
    </source>
</evidence>
<dbReference type="PROSITE" id="PS50059">
    <property type="entry name" value="FKBP_PPIASE"/>
    <property type="match status" value="1"/>
</dbReference>
<comment type="subcellular location">
    <subcellularLocation>
        <location evidence="2">Cytoplasm</location>
    </subcellularLocation>
</comment>
<dbReference type="PANTHER" id="PTHR47861">
    <property type="entry name" value="FKBP-TYPE PEPTIDYL-PROLYL CIS-TRANS ISOMERASE SLYD"/>
    <property type="match status" value="1"/>
</dbReference>
<dbReference type="OrthoDB" id="9808891at2"/>
<evidence type="ECO:0000313" key="12">
    <source>
        <dbReference type="EMBL" id="KJZ08332.1"/>
    </source>
</evidence>
<comment type="caution">
    <text evidence="12">The sequence shown here is derived from an EMBL/GenBank/DDBJ whole genome shotgun (WGS) entry which is preliminary data.</text>
</comment>
<dbReference type="EMBL" id="JXYA01000027">
    <property type="protein sequence ID" value="KJZ08332.1"/>
    <property type="molecule type" value="Genomic_DNA"/>
</dbReference>
<sequence length="164" mass="17837">MQIAKNTVVEFHYTLSEAGEQLETSTNQDALVYLHGAEGMLPGLEAGLEGKVAGDKVTLTLEPKDAYGEYQEGLTQRIPIKHLQGLGNNKVWKPGMTAIVESNQGRHQVQIIKVGRFNADCDLNHPFAGKTLTFDVEILSVREATAEEVSHGHVHAEGGCGHNH</sequence>
<dbReference type="GO" id="GO:0042026">
    <property type="term" value="P:protein refolding"/>
    <property type="evidence" value="ECO:0007669"/>
    <property type="project" value="UniProtKB-ARBA"/>
</dbReference>